<reference evidence="2" key="2">
    <citation type="submission" date="2006-09" db="EMBL/GenBank/DDBJ databases">
        <title>The genome sequence of Plasmodium falciparum Dd2.</title>
        <authorList>
            <consortium name="The Broad Institute Genome Sequencing Platform"/>
            <person name="Birren B."/>
            <person name="Lander E."/>
            <person name="Galagan J."/>
            <person name="Nusbaum C."/>
            <person name="Devon K."/>
            <person name="Henn M."/>
            <person name="Jaffe D."/>
            <person name="Butler J."/>
            <person name="Alvarez P."/>
            <person name="Gnerre S."/>
            <person name="Grabherr M."/>
            <person name="Kleber M."/>
            <person name="Mauceli E."/>
            <person name="Brockman W."/>
            <person name="MacCallum I.A."/>
            <person name="Rounsley S."/>
            <person name="Young S."/>
            <person name="LaButti K."/>
            <person name="Pushparaj V."/>
            <person name="DeCaprio D."/>
            <person name="Crawford M."/>
            <person name="Koehrsen M."/>
            <person name="Engels R."/>
            <person name="Montgomery P."/>
            <person name="Pearson M."/>
            <person name="Howarth C."/>
            <person name="Larson L."/>
            <person name="Luoma S."/>
            <person name="White J."/>
            <person name="Kodira C."/>
            <person name="Zeng Q."/>
            <person name="O'Leary S."/>
            <person name="Yandava C."/>
            <person name="Alvarado L."/>
            <person name="Wirth D."/>
            <person name="Volkman S."/>
            <person name="Hartl D."/>
        </authorList>
    </citation>
    <scope>NUCLEOTIDE SEQUENCE [LARGE SCALE GENOMIC DNA]</scope>
</reference>
<sequence>MYLSTFVTSSILLLLKNREKRDDNSELISNHIKERKKCNHVRIIDEKTDEGEREKNS</sequence>
<accession>A0A0L7MAF4</accession>
<dbReference type="AlphaFoldDB" id="A0A0L7MAF4"/>
<organism evidence="1 2">
    <name type="scientific">Plasmodium falciparum (isolate Dd2)</name>
    <dbReference type="NCBI Taxonomy" id="57267"/>
    <lineage>
        <taxon>Eukaryota</taxon>
        <taxon>Sar</taxon>
        <taxon>Alveolata</taxon>
        <taxon>Apicomplexa</taxon>
        <taxon>Aconoidasida</taxon>
        <taxon>Haemosporida</taxon>
        <taxon>Plasmodiidae</taxon>
        <taxon>Plasmodium</taxon>
        <taxon>Plasmodium (Laverania)</taxon>
    </lineage>
</organism>
<proteinExistence type="predicted"/>
<gene>
    <name evidence="1" type="ORF">PFDG_05140</name>
</gene>
<reference evidence="2" key="1">
    <citation type="submission" date="2006-09" db="EMBL/GenBank/DDBJ databases">
        <title>Annotation of Plasmodium falciparum Dd2.</title>
        <authorList>
            <consortium name="The Broad Institute Genome Sequencing Platform"/>
            <person name="Volkman S.K."/>
            <person name="Neafsey D.E."/>
            <person name="Dash A.P."/>
            <person name="Chitnis C.E."/>
            <person name="Hartl D.L."/>
            <person name="Young S.K."/>
            <person name="Zeng Q."/>
            <person name="Koehrsen M."/>
            <person name="Alvarado L."/>
            <person name="Berlin A."/>
            <person name="Borenstein D."/>
            <person name="Chapman S.B."/>
            <person name="Chen Z."/>
            <person name="Engels R."/>
            <person name="Freedman E."/>
            <person name="Gellesch M."/>
            <person name="Goldberg J."/>
            <person name="Griggs A."/>
            <person name="Gujja S."/>
            <person name="Heilman E.R."/>
            <person name="Heiman D.I."/>
            <person name="Howarth C."/>
            <person name="Jen D."/>
            <person name="Larson L."/>
            <person name="Mehta T."/>
            <person name="Neiman D."/>
            <person name="Park D."/>
            <person name="Pearson M."/>
            <person name="Roberts A."/>
            <person name="Saif S."/>
            <person name="Shea T."/>
            <person name="Shenoy N."/>
            <person name="Sisk P."/>
            <person name="Stolte C."/>
            <person name="Sykes S."/>
            <person name="Walk T."/>
            <person name="White J."/>
            <person name="Yandava C."/>
            <person name="Haas B."/>
            <person name="Henn M.R."/>
            <person name="Nusbaum C."/>
            <person name="Birren B."/>
        </authorList>
    </citation>
    <scope>NUCLEOTIDE SEQUENCE [LARGE SCALE GENOMIC DNA]</scope>
</reference>
<dbReference type="KEGG" id="pfd:PFDG_05140"/>
<name>A0A0L7MAF4_PLAF4</name>
<evidence type="ECO:0000313" key="1">
    <source>
        <dbReference type="EMBL" id="KOB89590.1"/>
    </source>
</evidence>
<dbReference type="EMBL" id="GG702721">
    <property type="protein sequence ID" value="KOB89590.1"/>
    <property type="molecule type" value="Genomic_DNA"/>
</dbReference>
<dbReference type="Proteomes" id="UP000054282">
    <property type="component" value="Unassembled WGS sequence"/>
</dbReference>
<protein>
    <submittedName>
        <fullName evidence="1">Uncharacterized protein</fullName>
    </submittedName>
</protein>
<evidence type="ECO:0000313" key="2">
    <source>
        <dbReference type="Proteomes" id="UP000054282"/>
    </source>
</evidence>